<evidence type="ECO:0000313" key="3">
    <source>
        <dbReference type="Proteomes" id="UP000186058"/>
    </source>
</evidence>
<keyword evidence="1" id="KW-1133">Transmembrane helix</keyword>
<dbReference type="EMBL" id="LVWI01000060">
    <property type="protein sequence ID" value="OKP83361.1"/>
    <property type="molecule type" value="Genomic_DNA"/>
</dbReference>
<gene>
    <name evidence="2" type="ORF">A3844_22235</name>
</gene>
<dbReference type="RefSeq" id="WP_074108555.1">
    <property type="nucleotide sequence ID" value="NZ_LVWI01000060.1"/>
</dbReference>
<sequence length="397" mass="44285">MKEREPKWYEEARNGPFRESRFTDAAADKVIMRVRSGVPGPERAGQKLRRSFIAAAVILLLAVAGAILQQKGLLGEGRQAGLFYQEVKTPDLTDAGFRKTAERVMQEQLGKKLSFVGLERMDEAKQAAIIFRAGEDAATVWISSETGQVLRMYMNASFLPGEADANLLRTAKKTIQEIGYPREFKISRVQRFIQSGLKVESGIQVQVQDSFIGNEGQIDFLNRKFDRAVFNVSLDLFTEEVNQIGLKALQHLRTKGTDRLIRVSRNIGGGKDELVLDYRQGDLSSSFFTMGSVTMDYYTHAVKGMSDMSLFIPKSQDSGQLAEQDQKLLNMDDAKLQDTAAAVVNGVFGIRLQEYKLEKNMKTPGIVMFRSVGKKHAIKVSYNLDGAVYNVQEAEAS</sequence>
<evidence type="ECO:0000313" key="2">
    <source>
        <dbReference type="EMBL" id="OKP83361.1"/>
    </source>
</evidence>
<protein>
    <submittedName>
        <fullName evidence="2">Uncharacterized protein</fullName>
    </submittedName>
</protein>
<name>A0ABX3EIA5_9BACL</name>
<accession>A0ABX3EIA5</accession>
<organism evidence="2 3">
    <name type="scientific">Paenibacillus helianthi</name>
    <dbReference type="NCBI Taxonomy" id="1349432"/>
    <lineage>
        <taxon>Bacteria</taxon>
        <taxon>Bacillati</taxon>
        <taxon>Bacillota</taxon>
        <taxon>Bacilli</taxon>
        <taxon>Bacillales</taxon>
        <taxon>Paenibacillaceae</taxon>
        <taxon>Paenibacillus</taxon>
    </lineage>
</organism>
<reference evidence="2 3" key="1">
    <citation type="submission" date="2016-03" db="EMBL/GenBank/DDBJ databases">
        <authorList>
            <person name="Sant'Anna F.H."/>
            <person name="Ambrosini A."/>
            <person name="Souza R."/>
            <person name="Bach E."/>
            <person name="Fernandes G."/>
            <person name="Balsanelli E."/>
            <person name="Baura V.A."/>
            <person name="Souza E.M."/>
            <person name="Passaglia L."/>
        </authorList>
    </citation>
    <scope>NUCLEOTIDE SEQUENCE [LARGE SCALE GENOMIC DNA]</scope>
    <source>
        <strain evidence="2 3">P26E</strain>
    </source>
</reference>
<keyword evidence="3" id="KW-1185">Reference proteome</keyword>
<evidence type="ECO:0000256" key="1">
    <source>
        <dbReference type="SAM" id="Phobius"/>
    </source>
</evidence>
<keyword evidence="1" id="KW-0472">Membrane</keyword>
<keyword evidence="1" id="KW-0812">Transmembrane</keyword>
<feature type="transmembrane region" description="Helical" evidence="1">
    <location>
        <begin position="51"/>
        <end position="68"/>
    </location>
</feature>
<proteinExistence type="predicted"/>
<dbReference type="Proteomes" id="UP000186058">
    <property type="component" value="Unassembled WGS sequence"/>
</dbReference>
<comment type="caution">
    <text evidence="2">The sequence shown here is derived from an EMBL/GenBank/DDBJ whole genome shotgun (WGS) entry which is preliminary data.</text>
</comment>